<gene>
    <name evidence="2" type="ORF">DNTS_035431</name>
</gene>
<evidence type="ECO:0000313" key="2">
    <source>
        <dbReference type="EMBL" id="TRY54239.1"/>
    </source>
</evidence>
<feature type="domain" description="DUF4485" evidence="1">
    <location>
        <begin position="10"/>
        <end position="96"/>
    </location>
</feature>
<reference evidence="2 3" key="1">
    <citation type="journal article" date="2019" name="Sci. Data">
        <title>Hybrid genome assembly and annotation of Danionella translucida.</title>
        <authorList>
            <person name="Kadobianskyi M."/>
            <person name="Schulze L."/>
            <person name="Schuelke M."/>
            <person name="Judkewitz B."/>
        </authorList>
    </citation>
    <scope>NUCLEOTIDE SEQUENCE [LARGE SCALE GENOMIC DNA]</scope>
    <source>
        <strain evidence="2 3">Bolton</strain>
    </source>
</reference>
<dbReference type="Pfam" id="PF14846">
    <property type="entry name" value="DUF4485"/>
    <property type="match status" value="1"/>
</dbReference>
<dbReference type="EMBL" id="SRMA01027355">
    <property type="protein sequence ID" value="TRY54239.1"/>
    <property type="molecule type" value="Genomic_DNA"/>
</dbReference>
<comment type="caution">
    <text evidence="2">The sequence shown here is derived from an EMBL/GenBank/DDBJ whole genome shotgun (WGS) entry which is preliminary data.</text>
</comment>
<keyword evidence="3" id="KW-1185">Reference proteome</keyword>
<evidence type="ECO:0000313" key="3">
    <source>
        <dbReference type="Proteomes" id="UP000316079"/>
    </source>
</evidence>
<dbReference type="Proteomes" id="UP000316079">
    <property type="component" value="Unassembled WGS sequence"/>
</dbReference>
<dbReference type="PANTHER" id="PTHR18871:SF2">
    <property type="entry name" value="CENTROSOMAL PROTEIN OF 112 KDA"/>
    <property type="match status" value="1"/>
</dbReference>
<name>A0A553MM39_9TELE</name>
<feature type="non-terminal residue" evidence="2">
    <location>
        <position position="183"/>
    </location>
</feature>
<dbReference type="InterPro" id="IPR027831">
    <property type="entry name" value="DUF4485"/>
</dbReference>
<dbReference type="PANTHER" id="PTHR18871">
    <property type="entry name" value="CENTROSOMAL PROTEIN OF 112 KDA"/>
    <property type="match status" value="1"/>
</dbReference>
<dbReference type="InterPro" id="IPR055310">
    <property type="entry name" value="CEP112"/>
</dbReference>
<accession>A0A553MM39</accession>
<evidence type="ECO:0000259" key="1">
    <source>
        <dbReference type="Pfam" id="PF14846"/>
    </source>
</evidence>
<dbReference type="AlphaFoldDB" id="A0A553MM39"/>
<organism evidence="2 3">
    <name type="scientific">Danionella cerebrum</name>
    <dbReference type="NCBI Taxonomy" id="2873325"/>
    <lineage>
        <taxon>Eukaryota</taxon>
        <taxon>Metazoa</taxon>
        <taxon>Chordata</taxon>
        <taxon>Craniata</taxon>
        <taxon>Vertebrata</taxon>
        <taxon>Euteleostomi</taxon>
        <taxon>Actinopterygii</taxon>
        <taxon>Neopterygii</taxon>
        <taxon>Teleostei</taxon>
        <taxon>Ostariophysi</taxon>
        <taxon>Cypriniformes</taxon>
        <taxon>Danionidae</taxon>
        <taxon>Danioninae</taxon>
        <taxon>Danionella</taxon>
    </lineage>
</organism>
<sequence length="183" mass="20871">MSRSDSCVSLDSEFDQFLLDLKPLVLRLAHKSAERQLCALWIRKLCDPGASGPGIMCRKNRNLYARLLLLMLRKGILEDPFTHRPEEGSLKTLPTYMVNTTLTASFSIYFDEPLGQSFTPSESQEPRSSVLNWASAELRDSMWSSTPVSLTHGYLELKTKVLEAKHQEETLRMQQKHDAEIQK</sequence>
<dbReference type="OrthoDB" id="78101at2759"/>
<proteinExistence type="predicted"/>
<protein>
    <recommendedName>
        <fullName evidence="1">DUF4485 domain-containing protein</fullName>
    </recommendedName>
</protein>
<dbReference type="STRING" id="623744.A0A553MM39"/>